<dbReference type="GeneID" id="19205150"/>
<dbReference type="AlphaFoldDB" id="A0A5M3MR89"/>
<evidence type="ECO:0000313" key="1">
    <source>
        <dbReference type="EMBL" id="EIW81692.1"/>
    </source>
</evidence>
<name>A0A5M3MR89_CONPW</name>
<sequence>MHTLLQPISTILRRLLDVPATLLDPSYSFIYEHILDETFPETMMNVKVAYARSRMAASASHDRALTRRMQHCPKRASLVERIRAELQLVPRLVERYAAAASGPGPGPKREFEDIGADASAIESTPTKPCAKGRRHVRGQQPFIEPATFEELHEPFACSLPAILAMPVIPANPNVDAVCIVASKHGELPEKVSEQTEDTTSADLGRFEDAPEDVEVAHLCISDLEGDDGNPFDVQADDIGDSRVLVASESLLTPLDPAVVAIDEAMRCLSLNDTKAAPGKTKVKSRAIRPRTEFDLFFDSPSASSSARSSPVPVDSRLELSTEWVGKARPRLRRCQLVSMGSPSPRDGRLPVAIGARGESKMRESVGLTFRL</sequence>
<proteinExistence type="predicted"/>
<dbReference type="EMBL" id="JH711577">
    <property type="protein sequence ID" value="EIW81692.1"/>
    <property type="molecule type" value="Genomic_DNA"/>
</dbReference>
<dbReference type="Proteomes" id="UP000053558">
    <property type="component" value="Unassembled WGS sequence"/>
</dbReference>
<keyword evidence="2" id="KW-1185">Reference proteome</keyword>
<protein>
    <submittedName>
        <fullName evidence="1">Uncharacterized protein</fullName>
    </submittedName>
</protein>
<accession>A0A5M3MR89</accession>
<evidence type="ECO:0000313" key="2">
    <source>
        <dbReference type="Proteomes" id="UP000053558"/>
    </source>
</evidence>
<organism evidence="1 2">
    <name type="scientific">Coniophora puteana (strain RWD-64-598)</name>
    <name type="common">Brown rot fungus</name>
    <dbReference type="NCBI Taxonomy" id="741705"/>
    <lineage>
        <taxon>Eukaryota</taxon>
        <taxon>Fungi</taxon>
        <taxon>Dikarya</taxon>
        <taxon>Basidiomycota</taxon>
        <taxon>Agaricomycotina</taxon>
        <taxon>Agaricomycetes</taxon>
        <taxon>Agaricomycetidae</taxon>
        <taxon>Boletales</taxon>
        <taxon>Coniophorineae</taxon>
        <taxon>Coniophoraceae</taxon>
        <taxon>Coniophora</taxon>
    </lineage>
</organism>
<reference evidence="2" key="1">
    <citation type="journal article" date="2012" name="Science">
        <title>The Paleozoic origin of enzymatic lignin decomposition reconstructed from 31 fungal genomes.</title>
        <authorList>
            <person name="Floudas D."/>
            <person name="Binder M."/>
            <person name="Riley R."/>
            <person name="Barry K."/>
            <person name="Blanchette R.A."/>
            <person name="Henrissat B."/>
            <person name="Martinez A.T."/>
            <person name="Otillar R."/>
            <person name="Spatafora J.W."/>
            <person name="Yadav J.S."/>
            <person name="Aerts A."/>
            <person name="Benoit I."/>
            <person name="Boyd A."/>
            <person name="Carlson A."/>
            <person name="Copeland A."/>
            <person name="Coutinho P.M."/>
            <person name="de Vries R.P."/>
            <person name="Ferreira P."/>
            <person name="Findley K."/>
            <person name="Foster B."/>
            <person name="Gaskell J."/>
            <person name="Glotzer D."/>
            <person name="Gorecki P."/>
            <person name="Heitman J."/>
            <person name="Hesse C."/>
            <person name="Hori C."/>
            <person name="Igarashi K."/>
            <person name="Jurgens J.A."/>
            <person name="Kallen N."/>
            <person name="Kersten P."/>
            <person name="Kohler A."/>
            <person name="Kuees U."/>
            <person name="Kumar T.K.A."/>
            <person name="Kuo A."/>
            <person name="LaButti K."/>
            <person name="Larrondo L.F."/>
            <person name="Lindquist E."/>
            <person name="Ling A."/>
            <person name="Lombard V."/>
            <person name="Lucas S."/>
            <person name="Lundell T."/>
            <person name="Martin R."/>
            <person name="McLaughlin D.J."/>
            <person name="Morgenstern I."/>
            <person name="Morin E."/>
            <person name="Murat C."/>
            <person name="Nagy L.G."/>
            <person name="Nolan M."/>
            <person name="Ohm R.A."/>
            <person name="Patyshakuliyeva A."/>
            <person name="Rokas A."/>
            <person name="Ruiz-Duenas F.J."/>
            <person name="Sabat G."/>
            <person name="Salamov A."/>
            <person name="Samejima M."/>
            <person name="Schmutz J."/>
            <person name="Slot J.C."/>
            <person name="St John F."/>
            <person name="Stenlid J."/>
            <person name="Sun H."/>
            <person name="Sun S."/>
            <person name="Syed K."/>
            <person name="Tsang A."/>
            <person name="Wiebenga A."/>
            <person name="Young D."/>
            <person name="Pisabarro A."/>
            <person name="Eastwood D.C."/>
            <person name="Martin F."/>
            <person name="Cullen D."/>
            <person name="Grigoriev I.V."/>
            <person name="Hibbett D.S."/>
        </authorList>
    </citation>
    <scope>NUCLEOTIDE SEQUENCE [LARGE SCALE GENOMIC DNA]</scope>
    <source>
        <strain evidence="2">RWD-64-598 SS2</strain>
    </source>
</reference>
<comment type="caution">
    <text evidence="1">The sequence shown here is derived from an EMBL/GenBank/DDBJ whole genome shotgun (WGS) entry which is preliminary data.</text>
</comment>
<gene>
    <name evidence="1" type="ORF">CONPUDRAFT_164496</name>
</gene>
<dbReference type="KEGG" id="cput:CONPUDRAFT_164496"/>
<dbReference type="RefSeq" id="XP_007767588.1">
    <property type="nucleotide sequence ID" value="XM_007769398.1"/>
</dbReference>